<evidence type="ECO:0000256" key="1">
    <source>
        <dbReference type="SAM" id="MobiDB-lite"/>
    </source>
</evidence>
<organism evidence="2 3">
    <name type="scientific">Meloidogyne enterolobii</name>
    <name type="common">Root-knot nematode worm</name>
    <name type="synonym">Meloidogyne mayaguensis</name>
    <dbReference type="NCBI Taxonomy" id="390850"/>
    <lineage>
        <taxon>Eukaryota</taxon>
        <taxon>Metazoa</taxon>
        <taxon>Ecdysozoa</taxon>
        <taxon>Nematoda</taxon>
        <taxon>Chromadorea</taxon>
        <taxon>Rhabditida</taxon>
        <taxon>Tylenchina</taxon>
        <taxon>Tylenchomorpha</taxon>
        <taxon>Tylenchoidea</taxon>
        <taxon>Meloidogynidae</taxon>
        <taxon>Meloidogyninae</taxon>
        <taxon>Meloidogyne</taxon>
    </lineage>
</organism>
<protein>
    <submittedName>
        <fullName evidence="2">Uncharacterized protein</fullName>
    </submittedName>
</protein>
<evidence type="ECO:0000313" key="3">
    <source>
        <dbReference type="Proteomes" id="UP000580250"/>
    </source>
</evidence>
<proteinExistence type="predicted"/>
<dbReference type="OrthoDB" id="5898815at2759"/>
<comment type="caution">
    <text evidence="2">The sequence shown here is derived from an EMBL/GenBank/DDBJ whole genome shotgun (WGS) entry which is preliminary data.</text>
</comment>
<gene>
    <name evidence="2" type="ORF">MENT_LOCUS53147</name>
</gene>
<dbReference type="Proteomes" id="UP000580250">
    <property type="component" value="Unassembled WGS sequence"/>
</dbReference>
<reference evidence="2 3" key="1">
    <citation type="submission" date="2020-08" db="EMBL/GenBank/DDBJ databases">
        <authorList>
            <person name="Koutsovoulos G."/>
            <person name="Danchin GJ E."/>
        </authorList>
    </citation>
    <scope>NUCLEOTIDE SEQUENCE [LARGE SCALE GENOMIC DNA]</scope>
</reference>
<feature type="region of interest" description="Disordered" evidence="1">
    <location>
        <begin position="177"/>
        <end position="227"/>
    </location>
</feature>
<dbReference type="AlphaFoldDB" id="A0A6V7XKG0"/>
<name>A0A6V7XKG0_MELEN</name>
<evidence type="ECO:0000313" key="2">
    <source>
        <dbReference type="EMBL" id="CAD2199732.1"/>
    </source>
</evidence>
<feature type="compositionally biased region" description="Basic and acidic residues" evidence="1">
    <location>
        <begin position="198"/>
        <end position="208"/>
    </location>
</feature>
<accession>A0A6V7XKG0</accession>
<sequence>MLGHLWLSYLFGQRNEDKNNNIKVRLFPSFQLHFNSTINLPSSVNNSCVDFVSGGKYTSPNMSSRRSNKGRTKEKKPIQLVKATKSARLPSCACCNLVKATRTAKASSSSLRLDENDDVCGCPCLVKATKTAKHPLVADDETINGEDNIYSDNDDSFRGMQRRMNEKSSLRRMFSVVASSRGRGQPTASVSSTQEEQEGSKDEVDNSKVKRSSRLPPRGGLVQRGGSCGRAALVKGTRTAIIPLDDEPSLRFNDAKSEYSSVFDQSGESEPLSWQEKSLRLPLPQKYSDIRSTCSGKSLAYFSAIRPVHPSAVKVHSVEKFLAEEEKKERGARPCCFSAALREQMLRSRKGSCSVVKESAAEKTQSSSEYAGGHHQSCPKSSGKSEDIEAGTHRFYGLEVVGQIFRVLVDGKELWTAHDGK</sequence>
<feature type="region of interest" description="Disordered" evidence="1">
    <location>
        <begin position="364"/>
        <end position="386"/>
    </location>
</feature>
<dbReference type="EMBL" id="CAJEWN010001739">
    <property type="protein sequence ID" value="CAD2199732.1"/>
    <property type="molecule type" value="Genomic_DNA"/>
</dbReference>